<dbReference type="EMBL" id="BOQL01000037">
    <property type="protein sequence ID" value="GIM71564.1"/>
    <property type="molecule type" value="Genomic_DNA"/>
</dbReference>
<keyword evidence="1" id="KW-0812">Transmembrane</keyword>
<sequence>MLDTDVRSDPELEPDEDPGRFNRRRVVRVVTILVLGILAVLAIWQEPLHAGFRSPGY</sequence>
<proteinExistence type="predicted"/>
<name>A0A919SH38_9ACTN</name>
<dbReference type="AlphaFoldDB" id="A0A919SH38"/>
<accession>A0A919SH38</accession>
<evidence type="ECO:0000313" key="3">
    <source>
        <dbReference type="Proteomes" id="UP000681340"/>
    </source>
</evidence>
<keyword evidence="3" id="KW-1185">Reference proteome</keyword>
<keyword evidence="1" id="KW-1133">Transmembrane helix</keyword>
<keyword evidence="1" id="KW-0472">Membrane</keyword>
<organism evidence="2 3">
    <name type="scientific">Actinoplanes auranticolor</name>
    <dbReference type="NCBI Taxonomy" id="47988"/>
    <lineage>
        <taxon>Bacteria</taxon>
        <taxon>Bacillati</taxon>
        <taxon>Actinomycetota</taxon>
        <taxon>Actinomycetes</taxon>
        <taxon>Micromonosporales</taxon>
        <taxon>Micromonosporaceae</taxon>
        <taxon>Actinoplanes</taxon>
    </lineage>
</organism>
<protein>
    <submittedName>
        <fullName evidence="2">Uncharacterized protein</fullName>
    </submittedName>
</protein>
<reference evidence="2" key="1">
    <citation type="submission" date="2021-03" db="EMBL/GenBank/DDBJ databases">
        <title>Whole genome shotgun sequence of Actinoplanes auranticolor NBRC 12245.</title>
        <authorList>
            <person name="Komaki H."/>
            <person name="Tamura T."/>
        </authorList>
    </citation>
    <scope>NUCLEOTIDE SEQUENCE</scope>
    <source>
        <strain evidence="2">NBRC 12245</strain>
    </source>
</reference>
<evidence type="ECO:0000313" key="2">
    <source>
        <dbReference type="EMBL" id="GIM71564.1"/>
    </source>
</evidence>
<comment type="caution">
    <text evidence="2">The sequence shown here is derived from an EMBL/GenBank/DDBJ whole genome shotgun (WGS) entry which is preliminary data.</text>
</comment>
<evidence type="ECO:0000256" key="1">
    <source>
        <dbReference type="SAM" id="Phobius"/>
    </source>
</evidence>
<dbReference type="RefSeq" id="WP_212990648.1">
    <property type="nucleotide sequence ID" value="NZ_BAABEA010000005.1"/>
</dbReference>
<gene>
    <name evidence="2" type="ORF">Aau02nite_46640</name>
</gene>
<dbReference type="Proteomes" id="UP000681340">
    <property type="component" value="Unassembled WGS sequence"/>
</dbReference>
<feature type="transmembrane region" description="Helical" evidence="1">
    <location>
        <begin position="26"/>
        <end position="44"/>
    </location>
</feature>